<evidence type="ECO:0000256" key="8">
    <source>
        <dbReference type="ARBA" id="ARBA00023065"/>
    </source>
</evidence>
<dbReference type="NCBIfam" id="TIGR00220">
    <property type="entry name" value="mscL"/>
    <property type="match status" value="1"/>
</dbReference>
<dbReference type="InterPro" id="IPR019823">
    <property type="entry name" value="Mechanosensitive_channel_CS"/>
</dbReference>
<dbReference type="PROSITE" id="PS01327">
    <property type="entry name" value="MSCL"/>
    <property type="match status" value="1"/>
</dbReference>
<feature type="transmembrane region" description="Helical" evidence="11">
    <location>
        <begin position="81"/>
        <end position="105"/>
    </location>
</feature>
<dbReference type="GO" id="GO:0008381">
    <property type="term" value="F:mechanosensitive monoatomic ion channel activity"/>
    <property type="evidence" value="ECO:0007669"/>
    <property type="project" value="UniProtKB-UniRule"/>
</dbReference>
<evidence type="ECO:0000256" key="7">
    <source>
        <dbReference type="ARBA" id="ARBA00022989"/>
    </source>
</evidence>
<organism evidence="12 13">
    <name type="scientific">Chitinophaga agrisoli</name>
    <dbReference type="NCBI Taxonomy" id="2607653"/>
    <lineage>
        <taxon>Bacteria</taxon>
        <taxon>Pseudomonadati</taxon>
        <taxon>Bacteroidota</taxon>
        <taxon>Chitinophagia</taxon>
        <taxon>Chitinophagales</taxon>
        <taxon>Chitinophagaceae</taxon>
        <taxon>Chitinophaga</taxon>
    </lineage>
</organism>
<dbReference type="SUPFAM" id="SSF81330">
    <property type="entry name" value="Gated mechanosensitive channel"/>
    <property type="match status" value="1"/>
</dbReference>
<comment type="function">
    <text evidence="11">Channel that opens in response to stretch forces in the membrane lipid bilayer. May participate in the regulation of osmotic pressure changes within the cell.</text>
</comment>
<keyword evidence="7 11" id="KW-1133">Transmembrane helix</keyword>
<dbReference type="HAMAP" id="MF_00115">
    <property type="entry name" value="MscL"/>
    <property type="match status" value="1"/>
</dbReference>
<protein>
    <recommendedName>
        <fullName evidence="11">Large-conductance mechanosensitive channel</fullName>
    </recommendedName>
</protein>
<evidence type="ECO:0000313" key="13">
    <source>
        <dbReference type="Proteomes" id="UP000324611"/>
    </source>
</evidence>
<dbReference type="InterPro" id="IPR001185">
    <property type="entry name" value="MS_channel"/>
</dbReference>
<keyword evidence="5 11" id="KW-1003">Cell membrane</keyword>
<keyword evidence="13" id="KW-1185">Reference proteome</keyword>
<dbReference type="Proteomes" id="UP000324611">
    <property type="component" value="Unassembled WGS sequence"/>
</dbReference>
<feature type="transmembrane region" description="Helical" evidence="11">
    <location>
        <begin position="16"/>
        <end position="33"/>
    </location>
</feature>
<dbReference type="NCBIfam" id="NF001843">
    <property type="entry name" value="PRK00567.1-4"/>
    <property type="match status" value="1"/>
</dbReference>
<keyword evidence="6 11" id="KW-0812">Transmembrane</keyword>
<reference evidence="12 13" key="2">
    <citation type="submission" date="2019-09" db="EMBL/GenBank/DDBJ databases">
        <authorList>
            <person name="Jin C."/>
        </authorList>
    </citation>
    <scope>NUCLEOTIDE SEQUENCE [LARGE SCALE GENOMIC DNA]</scope>
    <source>
        <strain evidence="12 13">BN140078</strain>
    </source>
</reference>
<evidence type="ECO:0000256" key="5">
    <source>
        <dbReference type="ARBA" id="ARBA00022475"/>
    </source>
</evidence>
<keyword evidence="4 11" id="KW-0813">Transport</keyword>
<dbReference type="PRINTS" id="PR01264">
    <property type="entry name" value="MECHCHANNEL"/>
</dbReference>
<sequence>MSFLKEFKEFAMKGNVMDLAVGVIIGAAFGKIVTSLVDNIIMPVIGLFMKGASFNDAFLVLDRSKGDPASLADAKAKGIAVFAYGAFIQNVIDFLIIAFCVFLLVKFMNRIMRKKEEAPAAPPEPPAQEKLLMEIRDAIKSK</sequence>
<dbReference type="PANTHER" id="PTHR30266:SF2">
    <property type="entry name" value="LARGE-CONDUCTANCE MECHANOSENSITIVE CHANNEL"/>
    <property type="match status" value="1"/>
</dbReference>
<dbReference type="NCBIfam" id="NF010557">
    <property type="entry name" value="PRK13952.1"/>
    <property type="match status" value="1"/>
</dbReference>
<evidence type="ECO:0000256" key="6">
    <source>
        <dbReference type="ARBA" id="ARBA00022692"/>
    </source>
</evidence>
<evidence type="ECO:0000256" key="2">
    <source>
        <dbReference type="ARBA" id="ARBA00007254"/>
    </source>
</evidence>
<dbReference type="PANTHER" id="PTHR30266">
    <property type="entry name" value="MECHANOSENSITIVE CHANNEL MSCL"/>
    <property type="match status" value="1"/>
</dbReference>
<dbReference type="InterPro" id="IPR037673">
    <property type="entry name" value="MSC/AndL"/>
</dbReference>
<keyword evidence="9 11" id="KW-0472">Membrane</keyword>
<gene>
    <name evidence="11 12" type="primary">mscL</name>
    <name evidence="12" type="ORF">F0L74_01165</name>
</gene>
<dbReference type="RefSeq" id="WP_149836010.1">
    <property type="nucleotide sequence ID" value="NZ_VUOC01000001.1"/>
</dbReference>
<dbReference type="FunFam" id="1.10.1200.120:FF:000001">
    <property type="entry name" value="Large-conductance mechanosensitive channel"/>
    <property type="match status" value="1"/>
</dbReference>
<dbReference type="AlphaFoldDB" id="A0A5B2VXN4"/>
<evidence type="ECO:0000256" key="11">
    <source>
        <dbReference type="HAMAP-Rule" id="MF_00115"/>
    </source>
</evidence>
<comment type="similarity">
    <text evidence="2 11">Belongs to the MscL family.</text>
</comment>
<dbReference type="Pfam" id="PF01741">
    <property type="entry name" value="MscL"/>
    <property type="match status" value="1"/>
</dbReference>
<accession>A0A5B2VXN4</accession>
<proteinExistence type="inferred from homology"/>
<dbReference type="GO" id="GO:0005886">
    <property type="term" value="C:plasma membrane"/>
    <property type="evidence" value="ECO:0007669"/>
    <property type="project" value="UniProtKB-SubCell"/>
</dbReference>
<evidence type="ECO:0000313" key="12">
    <source>
        <dbReference type="EMBL" id="KAA2244613.1"/>
    </source>
</evidence>
<evidence type="ECO:0000256" key="10">
    <source>
        <dbReference type="ARBA" id="ARBA00023303"/>
    </source>
</evidence>
<comment type="caution">
    <text evidence="12">The sequence shown here is derived from an EMBL/GenBank/DDBJ whole genome shotgun (WGS) entry which is preliminary data.</text>
</comment>
<name>A0A5B2VXN4_9BACT</name>
<evidence type="ECO:0000256" key="1">
    <source>
        <dbReference type="ARBA" id="ARBA00004651"/>
    </source>
</evidence>
<evidence type="ECO:0000256" key="9">
    <source>
        <dbReference type="ARBA" id="ARBA00023136"/>
    </source>
</evidence>
<reference evidence="12 13" key="1">
    <citation type="submission" date="2019-09" db="EMBL/GenBank/DDBJ databases">
        <title>Chitinophaga ginsengihumi sp. nov., isolated from soil of ginseng rhizosphere.</title>
        <authorList>
            <person name="Lee J."/>
        </authorList>
    </citation>
    <scope>NUCLEOTIDE SEQUENCE [LARGE SCALE GENOMIC DNA]</scope>
    <source>
        <strain evidence="12 13">BN140078</strain>
    </source>
</reference>
<comment type="subcellular location">
    <subcellularLocation>
        <location evidence="1 11">Cell membrane</location>
        <topology evidence="1 11">Multi-pass membrane protein</topology>
    </subcellularLocation>
</comment>
<dbReference type="EMBL" id="VUOC01000001">
    <property type="protein sequence ID" value="KAA2244613.1"/>
    <property type="molecule type" value="Genomic_DNA"/>
</dbReference>
<comment type="subunit">
    <text evidence="3 11">Homopentamer.</text>
</comment>
<dbReference type="Gene3D" id="1.10.1200.120">
    <property type="entry name" value="Large-conductance mechanosensitive channel, MscL, domain 1"/>
    <property type="match status" value="1"/>
</dbReference>
<evidence type="ECO:0000256" key="4">
    <source>
        <dbReference type="ARBA" id="ARBA00022448"/>
    </source>
</evidence>
<keyword evidence="10 11" id="KW-0407">Ion channel</keyword>
<dbReference type="InterPro" id="IPR036019">
    <property type="entry name" value="MscL_channel"/>
</dbReference>
<keyword evidence="8 11" id="KW-0406">Ion transport</keyword>
<evidence type="ECO:0000256" key="3">
    <source>
        <dbReference type="ARBA" id="ARBA00011255"/>
    </source>
</evidence>